<evidence type="ECO:0000256" key="2">
    <source>
        <dbReference type="ARBA" id="ARBA00022490"/>
    </source>
</evidence>
<evidence type="ECO:0000256" key="5">
    <source>
        <dbReference type="SAM" id="Coils"/>
    </source>
</evidence>
<evidence type="ECO:0000313" key="7">
    <source>
        <dbReference type="Proteomes" id="UP000078596"/>
    </source>
</evidence>
<keyword evidence="2 4" id="KW-0963">Cytoplasm</keyword>
<evidence type="ECO:0000256" key="4">
    <source>
        <dbReference type="HAMAP-Rule" id="MF_00274"/>
    </source>
</evidence>
<evidence type="ECO:0000313" key="6">
    <source>
        <dbReference type="EMBL" id="ANJ66174.1"/>
    </source>
</evidence>
<dbReference type="Gene3D" id="3.30.1310.10">
    <property type="entry name" value="Nucleoid-associated protein YbaB-like domain"/>
    <property type="match status" value="1"/>
</dbReference>
<organism evidence="6 7">
    <name type="scientific">Halothiobacillus diazotrophicus</name>
    <dbReference type="NCBI Taxonomy" id="1860122"/>
    <lineage>
        <taxon>Bacteria</taxon>
        <taxon>Pseudomonadati</taxon>
        <taxon>Pseudomonadota</taxon>
        <taxon>Gammaproteobacteria</taxon>
        <taxon>Chromatiales</taxon>
        <taxon>Halothiobacillaceae</taxon>
        <taxon>Halothiobacillus</taxon>
    </lineage>
</organism>
<dbReference type="InterPro" id="IPR004401">
    <property type="entry name" value="YbaB/EbfC"/>
</dbReference>
<dbReference type="InterPro" id="IPR036894">
    <property type="entry name" value="YbaB-like_sf"/>
</dbReference>
<accession>A0A191ZE79</accession>
<comment type="function">
    <text evidence="4">Binds to DNA and alters its conformation. May be involved in regulation of gene expression, nucleoid organization and DNA protection.</text>
</comment>
<dbReference type="STRING" id="1860122.A9404_01215"/>
<sequence>MMKGGIGNIMKQAQQMQEKMQRMQEEVAKLEVTGESGGGLVKITMTGKHEVRRVSIDDSLMSDDKEMLEDLIAAAMNDAVRRIEADQQAKMAGITAGMNLPAGFKMPF</sequence>
<dbReference type="PANTHER" id="PTHR33449:SF1">
    <property type="entry name" value="NUCLEOID-ASSOCIATED PROTEIN YBAB"/>
    <property type="match status" value="1"/>
</dbReference>
<dbReference type="Proteomes" id="UP000078596">
    <property type="component" value="Chromosome"/>
</dbReference>
<keyword evidence="5" id="KW-0175">Coiled coil</keyword>
<dbReference type="GO" id="GO:0043590">
    <property type="term" value="C:bacterial nucleoid"/>
    <property type="evidence" value="ECO:0007669"/>
    <property type="project" value="UniProtKB-UniRule"/>
</dbReference>
<dbReference type="AlphaFoldDB" id="A0A191ZE79"/>
<evidence type="ECO:0000256" key="1">
    <source>
        <dbReference type="ARBA" id="ARBA00011738"/>
    </source>
</evidence>
<feature type="coiled-coil region" evidence="5">
    <location>
        <begin position="6"/>
        <end position="33"/>
    </location>
</feature>
<dbReference type="OrthoDB" id="9808738at2"/>
<dbReference type="PANTHER" id="PTHR33449">
    <property type="entry name" value="NUCLEOID-ASSOCIATED PROTEIN YBAB"/>
    <property type="match status" value="1"/>
</dbReference>
<dbReference type="HAMAP" id="MF_00274">
    <property type="entry name" value="DNA_YbaB_EbfC"/>
    <property type="match status" value="1"/>
</dbReference>
<dbReference type="EMBL" id="CP016027">
    <property type="protein sequence ID" value="ANJ66174.1"/>
    <property type="molecule type" value="Genomic_DNA"/>
</dbReference>
<dbReference type="PIRSF" id="PIRSF004555">
    <property type="entry name" value="UCP004555"/>
    <property type="match status" value="1"/>
</dbReference>
<comment type="subunit">
    <text evidence="1 4">Homodimer.</text>
</comment>
<dbReference type="KEGG" id="haz:A9404_01215"/>
<gene>
    <name evidence="6" type="ORF">A9404_01215</name>
</gene>
<dbReference type="SUPFAM" id="SSF82607">
    <property type="entry name" value="YbaB-like"/>
    <property type="match status" value="1"/>
</dbReference>
<dbReference type="NCBIfam" id="TIGR00103">
    <property type="entry name" value="DNA_YbaB_EbfC"/>
    <property type="match status" value="1"/>
</dbReference>
<dbReference type="GO" id="GO:0003677">
    <property type="term" value="F:DNA binding"/>
    <property type="evidence" value="ECO:0007669"/>
    <property type="project" value="UniProtKB-UniRule"/>
</dbReference>
<name>A0A191ZE79_9GAMM</name>
<proteinExistence type="inferred from homology"/>
<keyword evidence="3 4" id="KW-0238">DNA-binding</keyword>
<protein>
    <recommendedName>
        <fullName evidence="4">Nucleoid-associated protein A9404_01215</fullName>
    </recommendedName>
</protein>
<evidence type="ECO:0000256" key="3">
    <source>
        <dbReference type="ARBA" id="ARBA00023125"/>
    </source>
</evidence>
<comment type="subcellular location">
    <subcellularLocation>
        <location evidence="4">Cytoplasm</location>
        <location evidence="4">Nucleoid</location>
    </subcellularLocation>
</comment>
<dbReference type="RefSeq" id="WP_066097923.1">
    <property type="nucleotide sequence ID" value="NZ_CP016027.1"/>
</dbReference>
<reference evidence="6 7" key="1">
    <citation type="submission" date="2016-06" db="EMBL/GenBank/DDBJ databases">
        <title>Insight into the functional genes involving in sulfur oxidation in Pearl River water.</title>
        <authorList>
            <person name="Luo J."/>
            <person name="Tan X."/>
            <person name="Lin W."/>
        </authorList>
    </citation>
    <scope>NUCLEOTIDE SEQUENCE [LARGE SCALE GENOMIC DNA]</scope>
    <source>
        <strain evidence="6 7">LS2</strain>
    </source>
</reference>
<dbReference type="FunFam" id="3.30.1310.10:FF:000001">
    <property type="entry name" value="Nucleoid-associated protein YbaB"/>
    <property type="match status" value="1"/>
</dbReference>
<dbReference type="GO" id="GO:0005829">
    <property type="term" value="C:cytosol"/>
    <property type="evidence" value="ECO:0007669"/>
    <property type="project" value="TreeGrafter"/>
</dbReference>
<keyword evidence="7" id="KW-1185">Reference proteome</keyword>
<dbReference type="Pfam" id="PF02575">
    <property type="entry name" value="YbaB_DNA_bd"/>
    <property type="match status" value="1"/>
</dbReference>
<comment type="similarity">
    <text evidence="4">Belongs to the YbaB/EbfC family.</text>
</comment>